<evidence type="ECO:0000256" key="1">
    <source>
        <dbReference type="ARBA" id="ARBA00004162"/>
    </source>
</evidence>
<keyword evidence="8 19" id="KW-0732">Signal</keyword>
<keyword evidence="5" id="KW-0433">Leucine-rich repeat</keyword>
<dbReference type="InterPro" id="IPR011009">
    <property type="entry name" value="Kinase-like_dom_sf"/>
</dbReference>
<dbReference type="InterPro" id="IPR003591">
    <property type="entry name" value="Leu-rich_rpt_typical-subtyp"/>
</dbReference>
<evidence type="ECO:0000256" key="8">
    <source>
        <dbReference type="ARBA" id="ARBA00022729"/>
    </source>
</evidence>
<dbReference type="PROSITE" id="PS50011">
    <property type="entry name" value="PROTEIN_KINASE_DOM"/>
    <property type="match status" value="1"/>
</dbReference>
<keyword evidence="16" id="KW-0325">Glycoprotein</keyword>
<evidence type="ECO:0000256" key="16">
    <source>
        <dbReference type="ARBA" id="ARBA00023180"/>
    </source>
</evidence>
<keyword evidence="13 18" id="KW-1133">Transmembrane helix</keyword>
<feature type="domain" description="Protein kinase" evidence="20">
    <location>
        <begin position="708"/>
        <end position="979"/>
    </location>
</feature>
<proteinExistence type="inferred from homology"/>
<feature type="transmembrane region" description="Helical" evidence="18">
    <location>
        <begin position="651"/>
        <end position="674"/>
    </location>
</feature>
<dbReference type="Gene3D" id="3.30.200.20">
    <property type="entry name" value="Phosphorylase Kinase, domain 1"/>
    <property type="match status" value="1"/>
</dbReference>
<evidence type="ECO:0000256" key="19">
    <source>
        <dbReference type="SAM" id="SignalP"/>
    </source>
</evidence>
<sequence length="1013" mass="110632">MGVLVMKLILLIYSLVNGALFVCSMHLRMGGNETDRLALLAIKAQITQDPHNVTSSWNESIHFCSWHGVSCGRRHRKRVTRLDLQSQKLAGSLSPHIGNLSFLRELELLNNSFSNKIPPEIGNLRRLQVLSLHNNSFSGPIPYNISYCSNLIIMNFGYNGLVGKIPSEFGSLSKLRRFVLQVNHLTGEIPPSLGNLSSLEVLAASENNLVGSIPTSLGQLKNLTFFSLGGNKLTGTIPPSIYNLSALYAFAVEFNQIQGRIPSDLGKTLPNLQIFSINKNQFFGSIPLSLSNATSLRELAIQNNSLTGQMPDFRKLHNLEKFIIQYNHLGSGTEGDLTFLTDLTNATELKLLLVGDNNFGGTLPTSISNLSTKLEMFWFYRNQIHGSIPTDIGNFVSLESLGMWENSFTGSIPTEIQKLSSLVELDISMNALSGSIPSSLGNLTKLYNLFLRGNNLEGVIPSSLGNCQRLILLDLSNNKLSGAIPQQVIGLPSLSKLLNLSRNHFTGSLPTEVGKLKSLGVLDVSNNMLSGELPSSLGSCESLEVLHLQDNFFKGSIPSSMIGLKGIEELDLSRNNLSGEIPKFLGGFVFLKKLDLSFNEFWGAVPTGGGAFKNASAISITGNTKLCGGIADLQLPKCKSQKGGSSRSSKLIIPLVLSGLALLVIVIVVSYFFLCSSRRKRKEIPLSTLANNFSQVSYATLLRATDEFSSANLIGAGSFGSVYKGILDDNDKHQLVAVKVFNLLRHGASKSFMAECEALRNIKHRNLVEIITACSSVDFHGNDFKALVYKYMDRGSLEEWLHPPTEIEEVREALNLEQRLEIAIDVACALDYLHNHCETPIIHCDLKPSNVLLDNEITGHVSDFGLARFLSQEAGINVSNNHTSSIGIKGTVGYAAPEYGMGSEVSTNGDVYSFGILLLEIFTGKRPTDDMFNGDLNLHTFVKMALPERVTDIADSTLFEGGNNERRVEKIVVCLNSIFRIGIECSAESPTDRLKNISDAASELHSIRDVLLG</sequence>
<dbReference type="PANTHER" id="PTHR27000">
    <property type="entry name" value="LEUCINE-RICH REPEAT RECEPTOR-LIKE PROTEIN KINASE FAMILY PROTEIN-RELATED"/>
    <property type="match status" value="1"/>
</dbReference>
<feature type="chain" id="PRO_5045037372" evidence="19">
    <location>
        <begin position="19"/>
        <end position="1013"/>
    </location>
</feature>
<evidence type="ECO:0000256" key="10">
    <source>
        <dbReference type="ARBA" id="ARBA00022741"/>
    </source>
</evidence>
<protein>
    <submittedName>
        <fullName evidence="22">Probable LRR receptor-like serine/threonine-protein kinase At3g47570</fullName>
    </submittedName>
</protein>
<dbReference type="Pfam" id="PF07714">
    <property type="entry name" value="PK_Tyr_Ser-Thr"/>
    <property type="match status" value="1"/>
</dbReference>
<dbReference type="InterPro" id="IPR001245">
    <property type="entry name" value="Ser-Thr/Tyr_kinase_cat_dom"/>
</dbReference>
<evidence type="ECO:0000256" key="11">
    <source>
        <dbReference type="ARBA" id="ARBA00022777"/>
    </source>
</evidence>
<dbReference type="InterPro" id="IPR013210">
    <property type="entry name" value="LRR_N_plant-typ"/>
</dbReference>
<dbReference type="InterPro" id="IPR000719">
    <property type="entry name" value="Prot_kinase_dom"/>
</dbReference>
<dbReference type="GeneID" id="103323645"/>
<dbReference type="Gene3D" id="3.80.10.10">
    <property type="entry name" value="Ribonuclease Inhibitor"/>
    <property type="match status" value="4"/>
</dbReference>
<keyword evidence="12 17" id="KW-0067">ATP-binding</keyword>
<dbReference type="Proteomes" id="UP000694861">
    <property type="component" value="Linkage group LG1"/>
</dbReference>
<keyword evidence="10 17" id="KW-0547">Nucleotide-binding</keyword>
<reference evidence="22" key="2">
    <citation type="submission" date="2025-08" db="UniProtKB">
        <authorList>
            <consortium name="RefSeq"/>
        </authorList>
    </citation>
    <scope>IDENTIFICATION</scope>
</reference>
<keyword evidence="11" id="KW-0418">Kinase</keyword>
<evidence type="ECO:0000256" key="5">
    <source>
        <dbReference type="ARBA" id="ARBA00022614"/>
    </source>
</evidence>
<dbReference type="SMART" id="SM00369">
    <property type="entry name" value="LRR_TYP"/>
    <property type="match status" value="8"/>
</dbReference>
<dbReference type="Gene3D" id="1.10.510.10">
    <property type="entry name" value="Transferase(Phosphotransferase) domain 1"/>
    <property type="match status" value="1"/>
</dbReference>
<evidence type="ECO:0000259" key="20">
    <source>
        <dbReference type="PROSITE" id="PS50011"/>
    </source>
</evidence>
<dbReference type="InterPro" id="IPR017441">
    <property type="entry name" value="Protein_kinase_ATP_BS"/>
</dbReference>
<keyword evidence="15" id="KW-0675">Receptor</keyword>
<dbReference type="SMART" id="SM00220">
    <property type="entry name" value="S_TKc"/>
    <property type="match status" value="1"/>
</dbReference>
<comment type="similarity">
    <text evidence="3">Belongs to the protein kinase superfamily. Ser/Thr protein kinase family.</text>
</comment>
<keyword evidence="6" id="KW-0808">Transferase</keyword>
<evidence type="ECO:0000256" key="15">
    <source>
        <dbReference type="ARBA" id="ARBA00023170"/>
    </source>
</evidence>
<evidence type="ECO:0000256" key="3">
    <source>
        <dbReference type="ARBA" id="ARBA00008684"/>
    </source>
</evidence>
<gene>
    <name evidence="22" type="primary">LOC103323645</name>
</gene>
<dbReference type="InterPro" id="IPR032675">
    <property type="entry name" value="LRR_dom_sf"/>
</dbReference>
<evidence type="ECO:0000256" key="14">
    <source>
        <dbReference type="ARBA" id="ARBA00023136"/>
    </source>
</evidence>
<accession>A0ABM0NF63</accession>
<keyword evidence="9" id="KW-0677">Repeat</keyword>
<evidence type="ECO:0000256" key="6">
    <source>
        <dbReference type="ARBA" id="ARBA00022679"/>
    </source>
</evidence>
<dbReference type="InterPro" id="IPR008271">
    <property type="entry name" value="Ser/Thr_kinase_AS"/>
</dbReference>
<keyword evidence="14 18" id="KW-0472">Membrane</keyword>
<feature type="signal peptide" evidence="19">
    <location>
        <begin position="1"/>
        <end position="18"/>
    </location>
</feature>
<name>A0ABM0NF63_PRUMU</name>
<reference evidence="21" key="1">
    <citation type="journal article" date="2012" name="Nat. Commun.">
        <title>The genome of Prunus mume.</title>
        <authorList>
            <person name="Zhang Q."/>
            <person name="Chen W."/>
            <person name="Sun L."/>
            <person name="Zhao F."/>
            <person name="Huang B."/>
            <person name="Yang W."/>
            <person name="Tao Y."/>
            <person name="Wang J."/>
            <person name="Yuan Z."/>
            <person name="Fan G."/>
            <person name="Xing Z."/>
            <person name="Han C."/>
            <person name="Pan H."/>
            <person name="Zhong X."/>
            <person name="Shi W."/>
            <person name="Liang X."/>
            <person name="Du D."/>
            <person name="Sun F."/>
            <person name="Xu Z."/>
            <person name="Hao R."/>
            <person name="Lv T."/>
            <person name="Lv Y."/>
            <person name="Zheng Z."/>
            <person name="Sun M."/>
            <person name="Luo L."/>
            <person name="Cai M."/>
            <person name="Gao Y."/>
            <person name="Wang J."/>
            <person name="Yin Y."/>
            <person name="Xu X."/>
            <person name="Cheng T."/>
            <person name="Wang J."/>
        </authorList>
    </citation>
    <scope>NUCLEOTIDE SEQUENCE [LARGE SCALE GENOMIC DNA]</scope>
</reference>
<evidence type="ECO:0000256" key="13">
    <source>
        <dbReference type="ARBA" id="ARBA00022989"/>
    </source>
</evidence>
<evidence type="ECO:0000256" key="17">
    <source>
        <dbReference type="PROSITE-ProRule" id="PRU10141"/>
    </source>
</evidence>
<organism evidence="21 22">
    <name type="scientific">Prunus mume</name>
    <name type="common">Japanese apricot</name>
    <name type="synonym">Armeniaca mume</name>
    <dbReference type="NCBI Taxonomy" id="102107"/>
    <lineage>
        <taxon>Eukaryota</taxon>
        <taxon>Viridiplantae</taxon>
        <taxon>Streptophyta</taxon>
        <taxon>Embryophyta</taxon>
        <taxon>Tracheophyta</taxon>
        <taxon>Spermatophyta</taxon>
        <taxon>Magnoliopsida</taxon>
        <taxon>eudicotyledons</taxon>
        <taxon>Gunneridae</taxon>
        <taxon>Pentapetalae</taxon>
        <taxon>rosids</taxon>
        <taxon>fabids</taxon>
        <taxon>Rosales</taxon>
        <taxon>Rosaceae</taxon>
        <taxon>Amygdaloideae</taxon>
        <taxon>Amygdaleae</taxon>
        <taxon>Prunus</taxon>
    </lineage>
</organism>
<evidence type="ECO:0000256" key="7">
    <source>
        <dbReference type="ARBA" id="ARBA00022692"/>
    </source>
</evidence>
<dbReference type="SUPFAM" id="SSF52058">
    <property type="entry name" value="L domain-like"/>
    <property type="match status" value="2"/>
</dbReference>
<evidence type="ECO:0000256" key="4">
    <source>
        <dbReference type="ARBA" id="ARBA00022527"/>
    </source>
</evidence>
<keyword evidence="21" id="KW-1185">Reference proteome</keyword>
<dbReference type="SUPFAM" id="SSF56112">
    <property type="entry name" value="Protein kinase-like (PK-like)"/>
    <property type="match status" value="1"/>
</dbReference>
<dbReference type="PRINTS" id="PR00019">
    <property type="entry name" value="LEURICHRPT"/>
</dbReference>
<dbReference type="RefSeq" id="XP_008223875.2">
    <property type="nucleotide sequence ID" value="XM_008225653.2"/>
</dbReference>
<keyword evidence="4" id="KW-0723">Serine/threonine-protein kinase</keyword>
<evidence type="ECO:0000256" key="9">
    <source>
        <dbReference type="ARBA" id="ARBA00022737"/>
    </source>
</evidence>
<dbReference type="InterPro" id="IPR055414">
    <property type="entry name" value="LRR_R13L4/SHOC2-like"/>
</dbReference>
<dbReference type="PROSITE" id="PS00108">
    <property type="entry name" value="PROTEIN_KINASE_ST"/>
    <property type="match status" value="1"/>
</dbReference>
<dbReference type="Pfam" id="PF00560">
    <property type="entry name" value="LRR_1"/>
    <property type="match status" value="5"/>
</dbReference>
<feature type="binding site" evidence="17">
    <location>
        <position position="739"/>
    </location>
    <ligand>
        <name>ATP</name>
        <dbReference type="ChEBI" id="CHEBI:30616"/>
    </ligand>
</feature>
<dbReference type="Pfam" id="PF23598">
    <property type="entry name" value="LRR_14"/>
    <property type="match status" value="1"/>
</dbReference>
<evidence type="ECO:0000256" key="12">
    <source>
        <dbReference type="ARBA" id="ARBA00022840"/>
    </source>
</evidence>
<evidence type="ECO:0000256" key="2">
    <source>
        <dbReference type="ARBA" id="ARBA00004479"/>
    </source>
</evidence>
<evidence type="ECO:0000313" key="22">
    <source>
        <dbReference type="RefSeq" id="XP_008223875.2"/>
    </source>
</evidence>
<dbReference type="InterPro" id="IPR001611">
    <property type="entry name" value="Leu-rich_rpt"/>
</dbReference>
<evidence type="ECO:0000313" key="21">
    <source>
        <dbReference type="Proteomes" id="UP000694861"/>
    </source>
</evidence>
<dbReference type="PANTHER" id="PTHR27000:SF777">
    <property type="entry name" value="PROTEIN KINASE DOMAIN-CONTAINING PROTEIN"/>
    <property type="match status" value="1"/>
</dbReference>
<dbReference type="Pfam" id="PF08263">
    <property type="entry name" value="LRRNT_2"/>
    <property type="match status" value="1"/>
</dbReference>
<keyword evidence="7 18" id="KW-0812">Transmembrane</keyword>
<comment type="subcellular location">
    <subcellularLocation>
        <location evidence="1">Cell membrane</location>
        <topology evidence="1">Single-pass membrane protein</topology>
    </subcellularLocation>
    <subcellularLocation>
        <location evidence="2">Membrane</location>
        <topology evidence="2">Single-pass type I membrane protein</topology>
    </subcellularLocation>
</comment>
<evidence type="ECO:0000256" key="18">
    <source>
        <dbReference type="SAM" id="Phobius"/>
    </source>
</evidence>
<dbReference type="PROSITE" id="PS00107">
    <property type="entry name" value="PROTEIN_KINASE_ATP"/>
    <property type="match status" value="1"/>
</dbReference>